<proteinExistence type="predicted"/>
<protein>
    <submittedName>
        <fullName evidence="2">Uncharacterized protein</fullName>
    </submittedName>
</protein>
<name>A0A432ZG62_9GAMM</name>
<evidence type="ECO:0000256" key="1">
    <source>
        <dbReference type="SAM" id="SignalP"/>
    </source>
</evidence>
<dbReference type="AlphaFoldDB" id="A0A432ZG62"/>
<accession>A0A432ZG62</accession>
<sequence length="146" mass="16375">MTITRVGLLLIASSVMVACGQPDTSTDLQEQQMSEQPKVTATQDIKELGLEIRRMVQTPNADHPDQCKIVAMGHKPCGGPERYLLYSTKTMNEQEETEFLNKLEQYNQLSRRHSEKSGMVSDCQMLPEPTAVVRDGFCIPAEKNTM</sequence>
<feature type="signal peptide" evidence="1">
    <location>
        <begin position="1"/>
        <end position="17"/>
    </location>
</feature>
<feature type="chain" id="PRO_5019483318" evidence="1">
    <location>
        <begin position="18"/>
        <end position="146"/>
    </location>
</feature>
<organism evidence="2 3">
    <name type="scientific">Idiomarina seosinensis</name>
    <dbReference type="NCBI Taxonomy" id="281739"/>
    <lineage>
        <taxon>Bacteria</taxon>
        <taxon>Pseudomonadati</taxon>
        <taxon>Pseudomonadota</taxon>
        <taxon>Gammaproteobacteria</taxon>
        <taxon>Alteromonadales</taxon>
        <taxon>Idiomarinaceae</taxon>
        <taxon>Idiomarina</taxon>
    </lineage>
</organism>
<evidence type="ECO:0000313" key="2">
    <source>
        <dbReference type="EMBL" id="RUO76977.1"/>
    </source>
</evidence>
<dbReference type="Proteomes" id="UP000287908">
    <property type="component" value="Unassembled WGS sequence"/>
</dbReference>
<dbReference type="RefSeq" id="WP_126783248.1">
    <property type="nucleotide sequence ID" value="NZ_PIQF01000001.1"/>
</dbReference>
<reference evidence="2 3" key="1">
    <citation type="journal article" date="2011" name="Front. Microbiol.">
        <title>Genomic signatures of strain selection and enhancement in Bacillus atrophaeus var. globigii, a historical biowarfare simulant.</title>
        <authorList>
            <person name="Gibbons H.S."/>
            <person name="Broomall S.M."/>
            <person name="McNew L.A."/>
            <person name="Daligault H."/>
            <person name="Chapman C."/>
            <person name="Bruce D."/>
            <person name="Karavis M."/>
            <person name="Krepps M."/>
            <person name="McGregor P.A."/>
            <person name="Hong C."/>
            <person name="Park K.H."/>
            <person name="Akmal A."/>
            <person name="Feldman A."/>
            <person name="Lin J.S."/>
            <person name="Chang W.E."/>
            <person name="Higgs B.W."/>
            <person name="Demirev P."/>
            <person name="Lindquist J."/>
            <person name="Liem A."/>
            <person name="Fochler E."/>
            <person name="Read T.D."/>
            <person name="Tapia R."/>
            <person name="Johnson S."/>
            <person name="Bishop-Lilly K.A."/>
            <person name="Detter C."/>
            <person name="Han C."/>
            <person name="Sozhamannan S."/>
            <person name="Rosenzweig C.N."/>
            <person name="Skowronski E.W."/>
        </authorList>
    </citation>
    <scope>NUCLEOTIDE SEQUENCE [LARGE SCALE GENOMIC DNA]</scope>
    <source>
        <strain evidence="2 3">CL-SP19</strain>
    </source>
</reference>
<dbReference type="OrthoDB" id="8703681at2"/>
<dbReference type="PROSITE" id="PS51257">
    <property type="entry name" value="PROKAR_LIPOPROTEIN"/>
    <property type="match status" value="1"/>
</dbReference>
<comment type="caution">
    <text evidence="2">The sequence shown here is derived from an EMBL/GenBank/DDBJ whole genome shotgun (WGS) entry which is preliminary data.</text>
</comment>
<gene>
    <name evidence="2" type="ORF">CWI81_00265</name>
</gene>
<keyword evidence="3" id="KW-1185">Reference proteome</keyword>
<keyword evidence="1" id="KW-0732">Signal</keyword>
<dbReference type="EMBL" id="PIQF01000001">
    <property type="protein sequence ID" value="RUO76977.1"/>
    <property type="molecule type" value="Genomic_DNA"/>
</dbReference>
<evidence type="ECO:0000313" key="3">
    <source>
        <dbReference type="Proteomes" id="UP000287908"/>
    </source>
</evidence>